<dbReference type="AlphaFoldDB" id="A0A194WC94"/>
<accession>A0A194WC94</accession>
<feature type="compositionally biased region" description="Polar residues" evidence="1">
    <location>
        <begin position="25"/>
        <end position="37"/>
    </location>
</feature>
<proteinExistence type="predicted"/>
<evidence type="ECO:0000256" key="1">
    <source>
        <dbReference type="SAM" id="MobiDB-lite"/>
    </source>
</evidence>
<feature type="compositionally biased region" description="Basic and acidic residues" evidence="1">
    <location>
        <begin position="44"/>
        <end position="55"/>
    </location>
</feature>
<evidence type="ECO:0000313" key="3">
    <source>
        <dbReference type="Proteomes" id="UP000078559"/>
    </source>
</evidence>
<organism evidence="2 3">
    <name type="scientific">Cytospora mali</name>
    <name type="common">Apple Valsa canker fungus</name>
    <name type="synonym">Valsa mali</name>
    <dbReference type="NCBI Taxonomy" id="578113"/>
    <lineage>
        <taxon>Eukaryota</taxon>
        <taxon>Fungi</taxon>
        <taxon>Dikarya</taxon>
        <taxon>Ascomycota</taxon>
        <taxon>Pezizomycotina</taxon>
        <taxon>Sordariomycetes</taxon>
        <taxon>Sordariomycetidae</taxon>
        <taxon>Diaporthales</taxon>
        <taxon>Cytosporaceae</taxon>
        <taxon>Cytospora</taxon>
    </lineage>
</organism>
<keyword evidence="3" id="KW-1185">Reference proteome</keyword>
<protein>
    <submittedName>
        <fullName evidence="2">Uncharacterized protein</fullName>
    </submittedName>
</protein>
<sequence length="75" mass="8500">MDWMDGVVKECSSAYPNGPERVISTPGQDTVNTTADLSATPDDPGQRSKQRDRQCDVLRTLEDTFKVEEFEEHRL</sequence>
<gene>
    <name evidence="2" type="ORF">VM1G_11925</name>
</gene>
<feature type="region of interest" description="Disordered" evidence="1">
    <location>
        <begin position="12"/>
        <end position="55"/>
    </location>
</feature>
<dbReference type="EMBL" id="CM003108">
    <property type="protein sequence ID" value="KUI74034.1"/>
    <property type="molecule type" value="Genomic_DNA"/>
</dbReference>
<evidence type="ECO:0000313" key="2">
    <source>
        <dbReference type="EMBL" id="KUI74034.1"/>
    </source>
</evidence>
<reference evidence="2" key="1">
    <citation type="submission" date="2014-12" db="EMBL/GenBank/DDBJ databases">
        <title>Genome Sequence of Valsa Canker Pathogens Uncovers a Specific Adaption of Colonization on Woody Bark.</title>
        <authorList>
            <person name="Yin Z."/>
            <person name="Liu H."/>
            <person name="Gao X."/>
            <person name="Li Z."/>
            <person name="Song N."/>
            <person name="Ke X."/>
            <person name="Dai Q."/>
            <person name="Wu Y."/>
            <person name="Sun Y."/>
            <person name="Xu J.-R."/>
            <person name="Kang Z.K."/>
            <person name="Wang L."/>
            <person name="Huang L."/>
        </authorList>
    </citation>
    <scope>NUCLEOTIDE SEQUENCE [LARGE SCALE GENOMIC DNA]</scope>
    <source>
        <strain evidence="2">03-8</strain>
    </source>
</reference>
<dbReference type="Proteomes" id="UP000078559">
    <property type="component" value="Chromosome 11"/>
</dbReference>
<name>A0A194WC94_CYTMA</name>